<dbReference type="Proteomes" id="UP001497512">
    <property type="component" value="Chromosome 5"/>
</dbReference>
<dbReference type="SUPFAM" id="SSF82754">
    <property type="entry name" value="C-terminal, gelsolin-like domain of Sec23/24"/>
    <property type="match status" value="1"/>
</dbReference>
<name>A0ABP0UP08_9BRYO</name>
<evidence type="ECO:0000313" key="16">
    <source>
        <dbReference type="Proteomes" id="UP001497512"/>
    </source>
</evidence>
<feature type="region of interest" description="Disordered" evidence="10">
    <location>
        <begin position="1"/>
        <end position="64"/>
    </location>
</feature>
<evidence type="ECO:0000256" key="1">
    <source>
        <dbReference type="ARBA" id="ARBA00022448"/>
    </source>
</evidence>
<dbReference type="PANTHER" id="PTHR11141">
    <property type="entry name" value="PROTEIN TRANSPORT PROTEIN SEC23"/>
    <property type="match status" value="1"/>
</dbReference>
<keyword evidence="2 9" id="KW-0479">Metal-binding</keyword>
<evidence type="ECO:0000259" key="11">
    <source>
        <dbReference type="Pfam" id="PF04810"/>
    </source>
</evidence>
<evidence type="ECO:0000259" key="14">
    <source>
        <dbReference type="Pfam" id="PF08033"/>
    </source>
</evidence>
<keyword evidence="1 9" id="KW-0813">Transport</keyword>
<comment type="function">
    <text evidence="9">Component of the coat protein complex II (COPII) which promotes the formation of transport vesicles from the endoplasmic reticulum (ER). The coat has two main functions, the physical deformation of the endoplasmic reticulum membrane into vesicles and the selection of cargo molecules.</text>
</comment>
<feature type="domain" description="Sec23/Sec24 helical" evidence="13">
    <location>
        <begin position="626"/>
        <end position="724"/>
    </location>
</feature>
<dbReference type="InterPro" id="IPR036174">
    <property type="entry name" value="Znf_Sec23_Sec24_sf"/>
</dbReference>
<evidence type="ECO:0000256" key="7">
    <source>
        <dbReference type="ARBA" id="ARBA00023136"/>
    </source>
</evidence>
<evidence type="ECO:0000256" key="2">
    <source>
        <dbReference type="ARBA" id="ARBA00022723"/>
    </source>
</evidence>
<proteinExistence type="inferred from homology"/>
<feature type="domain" description="Sec23/Sec24 trunk" evidence="12">
    <location>
        <begin position="275"/>
        <end position="502"/>
    </location>
</feature>
<dbReference type="PANTHER" id="PTHR11141:SF6">
    <property type="entry name" value="PROTEIN TRANSPORT PROTEIN SEC23 A"/>
    <property type="match status" value="1"/>
</dbReference>
<evidence type="ECO:0000256" key="10">
    <source>
        <dbReference type="SAM" id="MobiDB-lite"/>
    </source>
</evidence>
<dbReference type="SUPFAM" id="SSF53300">
    <property type="entry name" value="vWA-like"/>
    <property type="match status" value="1"/>
</dbReference>
<dbReference type="EMBL" id="OZ019897">
    <property type="protein sequence ID" value="CAK9226458.1"/>
    <property type="molecule type" value="Genomic_DNA"/>
</dbReference>
<evidence type="ECO:0000256" key="5">
    <source>
        <dbReference type="ARBA" id="ARBA00022892"/>
    </source>
</evidence>
<dbReference type="InterPro" id="IPR029006">
    <property type="entry name" value="ADF-H/Gelsolin-like_dom_sf"/>
</dbReference>
<evidence type="ECO:0000256" key="9">
    <source>
        <dbReference type="RuleBase" id="RU365030"/>
    </source>
</evidence>
<dbReference type="InterPro" id="IPR036180">
    <property type="entry name" value="Gelsolin-like_dom_sf"/>
</dbReference>
<sequence>MASPPPPSAAVGSSEAGASLTSTPGKAVAAATLRTQSLPSIPMGPPPPPPPPPPSSSLTDGVLNPVSLFSMPGPPGPPIFTSPLRPAPSYPGATTPVKSSGAIGSFSENTLVPPPGMAFANSGAVAAAASQAGGVAEDVSDPYGVSASSPFVLFSAQKVLKEKKIMNTASLGFGALVCPGRETAPSPFRIREEPVCCVNCGACVNPYCRVLNSGEWKCVFCNKLNGSNGEFRAGYGEDMHNWPQLVTSVVDYVDAGTRPPGLISIADASWTAPLVLVIDDSLDEVHLLDLQSSLHSFLDSLSPTTRIGIVTYGRTVSVYDLSESGVAAADVLPGDAALSEEHLKVLIYGTGVYLAPIHACLSIAHGIVSALRPYQGDLAEVGRERCLGAAVEAVLALIQGPSAELPGSTVKRPGGRSRVLVCAGGPTTLGPGSLPLSESHPNYAYLEKKAIKHMEHLGHEAQLLDIAVDILCAGTCPVRIPTLQPLAKASGGVLVLHDNFGEAFGLNLQRAVQRLSGFRGVVEFRCSGDIAVTHVIGPGEQPHGDGILERQFRNDISTTVQVPSVEDSQSFAIMMELQENLTDDLDHVYFQFAAHYSTLYQAQVTRVVTVRLPTTTSVSTYLQSVDDEVAAVLIAKKTVLKAKSVRDLADMQASVDERLKDIAQKFGNTLPKSKLRSFPASLAKLPELLFHLRRGPLLGSIIGHEDERAVYRSLYLQAGFDLSLRMMAPRLLMHRGAGTFEELPAHDLALQSNAVIVLDHGTDFFIWTGLDIAADEAQSAGSQAACLTLAHELTEQRFPAPRLLAFKEGSSQARYLKARLIPAHKDPPYEQDARFPQLRSLSVEQRARLKNSFVQTDESSFCEWMRSLKLVPP</sequence>
<accession>A0ABP0UP08</accession>
<dbReference type="Pfam" id="PF04815">
    <property type="entry name" value="Sec23_helical"/>
    <property type="match status" value="1"/>
</dbReference>
<dbReference type="Pfam" id="PF08033">
    <property type="entry name" value="Sec23_BS"/>
    <property type="match status" value="1"/>
</dbReference>
<dbReference type="SUPFAM" id="SSF81995">
    <property type="entry name" value="beta-sandwich domain of Sec23/24"/>
    <property type="match status" value="1"/>
</dbReference>
<dbReference type="Gene3D" id="3.40.50.410">
    <property type="entry name" value="von Willebrand factor, type A domain"/>
    <property type="match status" value="1"/>
</dbReference>
<dbReference type="Gene3D" id="1.20.120.730">
    <property type="entry name" value="Sec23/Sec24 helical domain"/>
    <property type="match status" value="1"/>
</dbReference>
<protein>
    <recommendedName>
        <fullName evidence="9">Protein transport protein SEC23</fullName>
    </recommendedName>
</protein>
<evidence type="ECO:0000256" key="8">
    <source>
        <dbReference type="ARBA" id="ARBA00023329"/>
    </source>
</evidence>
<evidence type="ECO:0000256" key="4">
    <source>
        <dbReference type="ARBA" id="ARBA00022833"/>
    </source>
</evidence>
<keyword evidence="6 9" id="KW-0653">Protein transport</keyword>
<evidence type="ECO:0000259" key="12">
    <source>
        <dbReference type="Pfam" id="PF04811"/>
    </source>
</evidence>
<evidence type="ECO:0000256" key="3">
    <source>
        <dbReference type="ARBA" id="ARBA00022824"/>
    </source>
</evidence>
<keyword evidence="4 9" id="KW-0862">Zinc</keyword>
<dbReference type="Pfam" id="PF04810">
    <property type="entry name" value="zf-Sec23_Sec24"/>
    <property type="match status" value="1"/>
</dbReference>
<keyword evidence="7 9" id="KW-0472">Membrane</keyword>
<dbReference type="Gene3D" id="3.40.20.10">
    <property type="entry name" value="Severin"/>
    <property type="match status" value="1"/>
</dbReference>
<dbReference type="InterPro" id="IPR012990">
    <property type="entry name" value="Beta-sandwich_Sec23_24"/>
</dbReference>
<feature type="compositionally biased region" description="Low complexity" evidence="10">
    <location>
        <begin position="9"/>
        <end position="19"/>
    </location>
</feature>
<keyword evidence="9" id="KW-0963">Cytoplasm</keyword>
<dbReference type="InterPro" id="IPR036175">
    <property type="entry name" value="Sec23/24_helical_dom_sf"/>
</dbReference>
<dbReference type="SUPFAM" id="SSF82919">
    <property type="entry name" value="Zn-finger domain of Sec23/24"/>
    <property type="match status" value="1"/>
</dbReference>
<dbReference type="SUPFAM" id="SSF81811">
    <property type="entry name" value="Helical domain of Sec23/24"/>
    <property type="match status" value="1"/>
</dbReference>
<evidence type="ECO:0000259" key="13">
    <source>
        <dbReference type="Pfam" id="PF04815"/>
    </source>
</evidence>
<feature type="compositionally biased region" description="Pro residues" evidence="10">
    <location>
        <begin position="42"/>
        <end position="55"/>
    </location>
</feature>
<reference evidence="15" key="1">
    <citation type="submission" date="2024-02" db="EMBL/GenBank/DDBJ databases">
        <authorList>
            <consortium name="ELIXIR-Norway"/>
            <consortium name="Elixir Norway"/>
        </authorList>
    </citation>
    <scope>NUCLEOTIDE SEQUENCE</scope>
</reference>
<dbReference type="Pfam" id="PF04811">
    <property type="entry name" value="Sec23_trunk"/>
    <property type="match status" value="1"/>
</dbReference>
<dbReference type="InterPro" id="IPR006896">
    <property type="entry name" value="Sec23/24_trunk_dom"/>
</dbReference>
<keyword evidence="16" id="KW-1185">Reference proteome</keyword>
<feature type="domain" description="Zinc finger Sec23/Sec24-type" evidence="11">
    <location>
        <begin position="194"/>
        <end position="226"/>
    </location>
</feature>
<gene>
    <name evidence="15" type="ORF">CSSPTR1EN2_LOCUS18249</name>
</gene>
<dbReference type="Gene3D" id="2.30.30.380">
    <property type="entry name" value="Zn-finger domain of Sec23/24"/>
    <property type="match status" value="1"/>
</dbReference>
<evidence type="ECO:0000313" key="15">
    <source>
        <dbReference type="EMBL" id="CAK9226458.1"/>
    </source>
</evidence>
<dbReference type="InterPro" id="IPR006895">
    <property type="entry name" value="Znf_Sec23_Sec24"/>
</dbReference>
<organism evidence="15 16">
    <name type="scientific">Sphagnum troendelagicum</name>
    <dbReference type="NCBI Taxonomy" id="128251"/>
    <lineage>
        <taxon>Eukaryota</taxon>
        <taxon>Viridiplantae</taxon>
        <taxon>Streptophyta</taxon>
        <taxon>Embryophyta</taxon>
        <taxon>Bryophyta</taxon>
        <taxon>Sphagnophytina</taxon>
        <taxon>Sphagnopsida</taxon>
        <taxon>Sphagnales</taxon>
        <taxon>Sphagnaceae</taxon>
        <taxon>Sphagnum</taxon>
    </lineage>
</organism>
<comment type="similarity">
    <text evidence="9">Belongs to the SEC23/SEC24 family. SEC23 subfamily.</text>
</comment>
<feature type="domain" description="Sec23/Sec24 beta-sandwich" evidence="14">
    <location>
        <begin position="517"/>
        <end position="615"/>
    </location>
</feature>
<dbReference type="InterPro" id="IPR036465">
    <property type="entry name" value="vWFA_dom_sf"/>
</dbReference>
<dbReference type="InterPro" id="IPR037364">
    <property type="entry name" value="Sec23"/>
</dbReference>
<comment type="subcellular location">
    <subcellularLocation>
        <location evidence="9">Cytoplasmic vesicle</location>
        <location evidence="9">COPII-coated vesicle membrane</location>
        <topology evidence="9">Peripheral membrane protein</topology>
        <orientation evidence="9">Cytoplasmic side</orientation>
    </subcellularLocation>
    <subcellularLocation>
        <location evidence="9">Endoplasmic reticulum membrane</location>
        <topology evidence="9">Peripheral membrane protein</topology>
        <orientation evidence="9">Cytoplasmic side</orientation>
    </subcellularLocation>
</comment>
<dbReference type="InterPro" id="IPR006900">
    <property type="entry name" value="Sec23/24_helical_dom"/>
</dbReference>
<keyword evidence="8 9" id="KW-0968">Cytoplasmic vesicle</keyword>
<keyword evidence="3 9" id="KW-0256">Endoplasmic reticulum</keyword>
<keyword evidence="5 9" id="KW-0931">ER-Golgi transport</keyword>
<evidence type="ECO:0000256" key="6">
    <source>
        <dbReference type="ARBA" id="ARBA00022927"/>
    </source>
</evidence>